<dbReference type="GO" id="GO:0046872">
    <property type="term" value="F:metal ion binding"/>
    <property type="evidence" value="ECO:0007669"/>
    <property type="project" value="UniProtKB-KW"/>
</dbReference>
<sequence length="519" mass="58400">MTQIKNTKSLCPECLKILDAEVYSEGNEIFIEKECPDHGNFKNTYWHDAEAYEKAVKYESKPHRLTNLKHAEGECPANCGLCDQHESQTILGIIDVTNRCNLRCPICFANAAVSGTLYEPSQDEIREMLRTLRKNQPVETPAIQYSGGEPTVRDDIVDLIRMAKEEGFVHTQIATNGIALANDETLAVRLKDAGLNTVYMQFDGVTEEPYLKTRNANILHKKIEAIENCRKAGLGIVLVPTLVKGINDDQVGDIIQFALDNLDVIRGVNFQPVAFAGRTPANEIDQIEKQRITIDDFIANVEDQTDGRIKKDTFYSASTVAPISEFISALQGTEDEVTLTCHEHCGVGTYVFKEKDGSIIPITDFINVDKFMAMLEDATEELDKHSKIGNTKAVIKAIRDLPGTVDTKKSPSYIDIVSLLKNIFIKQDYEALGDFHINALLVSCMHFMDPFNFDQDRVHRCVIHYATPDGRIIPFCTMNNIYREGIEEQFHVPIGSDRAKIIMENIQKEKEKRMNSSDE</sequence>
<dbReference type="Pfam" id="PF04055">
    <property type="entry name" value="Radical_SAM"/>
    <property type="match status" value="1"/>
</dbReference>
<keyword evidence="4" id="KW-0411">Iron-sulfur</keyword>
<dbReference type="SFLD" id="SFLDS00029">
    <property type="entry name" value="Radical_SAM"/>
    <property type="match status" value="1"/>
</dbReference>
<evidence type="ECO:0000259" key="5">
    <source>
        <dbReference type="PROSITE" id="PS51918"/>
    </source>
</evidence>
<dbReference type="InterPro" id="IPR034471">
    <property type="entry name" value="GDGT/MA_synthase"/>
</dbReference>
<dbReference type="PANTHER" id="PTHR43306:SF1">
    <property type="entry name" value="7,8-DIHYDRO-6-HYDROXYMETHYLPTERIN DIMETHYLTRANSFERASE"/>
    <property type="match status" value="1"/>
</dbReference>
<dbReference type="PANTHER" id="PTHR43306">
    <property type="entry name" value="7,8-DIHYDRO-6-HYDROXYMETHYLPTERIN DIMETHYLTRANSFERASE"/>
    <property type="match status" value="1"/>
</dbReference>
<organism evidence="6 8">
    <name type="scientific">Methanosphaera cuniculi</name>
    <dbReference type="NCBI Taxonomy" id="1077256"/>
    <lineage>
        <taxon>Archaea</taxon>
        <taxon>Methanobacteriati</taxon>
        <taxon>Methanobacteriota</taxon>
        <taxon>Methanomada group</taxon>
        <taxon>Methanobacteria</taxon>
        <taxon>Methanobacteriales</taxon>
        <taxon>Methanobacteriaceae</taxon>
        <taxon>Methanosphaera</taxon>
    </lineage>
</organism>
<dbReference type="PROSITE" id="PS51918">
    <property type="entry name" value="RADICAL_SAM"/>
    <property type="match status" value="1"/>
</dbReference>
<dbReference type="SUPFAM" id="SSF102114">
    <property type="entry name" value="Radical SAM enzymes"/>
    <property type="match status" value="1"/>
</dbReference>
<proteinExistence type="predicted"/>
<comment type="caution">
    <text evidence="6">The sequence shown here is derived from an EMBL/GenBank/DDBJ whole genome shotgun (WGS) entry which is preliminary data.</text>
</comment>
<dbReference type="Proteomes" id="UP000217528">
    <property type="component" value="Unassembled WGS sequence"/>
</dbReference>
<dbReference type="Proteomes" id="UP000246004">
    <property type="component" value="Unassembled WGS sequence"/>
</dbReference>
<dbReference type="Pfam" id="PF23545">
    <property type="entry name" value="Zn_ribbon_HMPTM"/>
    <property type="match status" value="1"/>
</dbReference>
<evidence type="ECO:0000256" key="1">
    <source>
        <dbReference type="ARBA" id="ARBA00022691"/>
    </source>
</evidence>
<evidence type="ECO:0000256" key="3">
    <source>
        <dbReference type="ARBA" id="ARBA00023004"/>
    </source>
</evidence>
<dbReference type="RefSeq" id="WP_095608203.1">
    <property type="nucleotide sequence ID" value="NZ_CAUHCB010000005.1"/>
</dbReference>
<reference evidence="7 9" key="1">
    <citation type="submission" date="2016-04" db="EMBL/GenBank/DDBJ databases">
        <title>Genome sequence of Methanosphaera cuniculi DSM 4103.</title>
        <authorList>
            <person name="Poehlein A."/>
            <person name="Seedorf H."/>
            <person name="Daniel R."/>
        </authorList>
    </citation>
    <scope>NUCLEOTIDE SEQUENCE [LARGE SCALE GENOMIC DNA]</scope>
    <source>
        <strain evidence="7 9">DSM 4103</strain>
    </source>
</reference>
<gene>
    <name evidence="7" type="primary">moaA</name>
    <name evidence="6" type="ORF">ASJ82_06610</name>
    <name evidence="7" type="ORF">MSCUN_14250</name>
</gene>
<dbReference type="OrthoDB" id="49555at2157"/>
<name>A0A2A2HEW2_9EURY</name>
<evidence type="ECO:0000313" key="6">
    <source>
        <dbReference type="EMBL" id="PAV07856.1"/>
    </source>
</evidence>
<dbReference type="SFLD" id="SFLDF00385">
    <property type="entry name" value="7_8-dihydro-6-hydroxymethylpte"/>
    <property type="match status" value="1"/>
</dbReference>
<dbReference type="InterPro" id="IPR034474">
    <property type="entry name" value="Methyltransferase_Class_D"/>
</dbReference>
<dbReference type="InterPro" id="IPR058240">
    <property type="entry name" value="rSAM_sf"/>
</dbReference>
<evidence type="ECO:0000256" key="2">
    <source>
        <dbReference type="ARBA" id="ARBA00022723"/>
    </source>
</evidence>
<dbReference type="GO" id="GO:0051539">
    <property type="term" value="F:4 iron, 4 sulfur cluster binding"/>
    <property type="evidence" value="ECO:0007669"/>
    <property type="project" value="InterPro"/>
</dbReference>
<evidence type="ECO:0000313" key="9">
    <source>
        <dbReference type="Proteomes" id="UP000246004"/>
    </source>
</evidence>
<dbReference type="AlphaFoldDB" id="A0A2A2HEW2"/>
<dbReference type="EMBL" id="LMVN01000006">
    <property type="protein sequence ID" value="PAV07856.1"/>
    <property type="molecule type" value="Genomic_DNA"/>
</dbReference>
<feature type="domain" description="Radical SAM core" evidence="5">
    <location>
        <begin position="84"/>
        <end position="310"/>
    </location>
</feature>
<dbReference type="SFLD" id="SFLDG01067">
    <property type="entry name" value="SPASM/twitch_domain_containing"/>
    <property type="match status" value="1"/>
</dbReference>
<dbReference type="InterPro" id="IPR013785">
    <property type="entry name" value="Aldolase_TIM"/>
</dbReference>
<dbReference type="CDD" id="cd01335">
    <property type="entry name" value="Radical_SAM"/>
    <property type="match status" value="1"/>
</dbReference>
<protein>
    <submittedName>
        <fullName evidence="7">Cyclic pyranopterin monophosphate synthase</fullName>
    </submittedName>
    <submittedName>
        <fullName evidence="6">Radical SAM protein</fullName>
    </submittedName>
</protein>
<dbReference type="NCBIfam" id="NF045702">
    <property type="entry name" value="rSAM_GDGT_ether"/>
    <property type="match status" value="1"/>
</dbReference>
<dbReference type="InterPro" id="IPR056488">
    <property type="entry name" value="Zn_ribbon_HMPTM"/>
</dbReference>
<dbReference type="InterPro" id="IPR007197">
    <property type="entry name" value="rSAM"/>
</dbReference>
<keyword evidence="2" id="KW-0479">Metal-binding</keyword>
<dbReference type="EMBL" id="LWMS01000045">
    <property type="protein sequence ID" value="PWL07672.1"/>
    <property type="molecule type" value="Genomic_DNA"/>
</dbReference>
<dbReference type="GO" id="GO:0008168">
    <property type="term" value="F:methyltransferase activity"/>
    <property type="evidence" value="ECO:0007669"/>
    <property type="project" value="InterPro"/>
</dbReference>
<dbReference type="Gene3D" id="3.20.20.70">
    <property type="entry name" value="Aldolase class I"/>
    <property type="match status" value="1"/>
</dbReference>
<evidence type="ECO:0000256" key="4">
    <source>
        <dbReference type="ARBA" id="ARBA00023014"/>
    </source>
</evidence>
<accession>A0A2A2HEW2</accession>
<dbReference type="SFLD" id="SFLDG01100">
    <property type="entry name" value="methyltransferase_(Class_D)"/>
    <property type="match status" value="1"/>
</dbReference>
<evidence type="ECO:0000313" key="7">
    <source>
        <dbReference type="EMBL" id="PWL07672.1"/>
    </source>
</evidence>
<keyword evidence="8" id="KW-1185">Reference proteome</keyword>
<keyword evidence="1" id="KW-0949">S-adenosyl-L-methionine</keyword>
<reference evidence="6 8" key="2">
    <citation type="journal article" date="2017" name="BMC Genomics">
        <title>Genomic analysis of methanogenic archaea reveals a shift towards energy conservation.</title>
        <authorList>
            <person name="Gilmore S.P."/>
            <person name="Henske J.K."/>
            <person name="Sexton J.A."/>
            <person name="Solomon K.V."/>
            <person name="Seppala S."/>
            <person name="Yoo J.I."/>
            <person name="Huyett L.M."/>
            <person name="Pressman A."/>
            <person name="Cogan J.Z."/>
            <person name="Kivenson V."/>
            <person name="Peng X."/>
            <person name="Tan Y."/>
            <person name="Valentine D.L."/>
            <person name="O'Malley M.A."/>
        </authorList>
    </citation>
    <scope>NUCLEOTIDE SEQUENCE [LARGE SCALE GENOMIC DNA]</scope>
    <source>
        <strain evidence="6 8">1R-7</strain>
    </source>
</reference>
<keyword evidence="3" id="KW-0408">Iron</keyword>
<evidence type="ECO:0000313" key="8">
    <source>
        <dbReference type="Proteomes" id="UP000217528"/>
    </source>
</evidence>